<feature type="active site" description="Proton donor/acceptor" evidence="10">
    <location>
        <position position="539"/>
    </location>
</feature>
<sequence>MTVINRQTIKILDQKESIDSIDNHIDSECLTSTTPVTRMTTFTSSSSSLGNKFLLILSIVYLLSSSSTTISSANITTTPVYSLSLAKNFQPKQLEINSETLETINDKYNKIDYTNHSIIKILNHDLNKIFTDQDDYRNHPDDNHEILWYDQSDINNTYAFVRIGPKSLKRVRRDLRYLRQPPVFVTSNLQSWLDAEHNHHHHQPYSTNQKNNYIIGPSSQTTFHPSGNDIMSSTNIEDDDEEDEPIYNHNDHSSTMMNARVAGNPIHYSKLVPKFALNRYYPIAQVNRYLEDVANLRSSGITLFTIGYTHENRPIQAIEILNNPNDPNFLWIDGCTHAREWVTVTTALYIIDQAIYSKIPINFIIVPVLNVDGYVYTWTKDRMWRKNRRPYIGSRLSRHSMPERCTGVDLNRNYDINFGGSGSSKNPCSFLYQGPQPFSEPEVRAASDLLSNNRHRIKMTLSLHSFNQLWSCPNAFTTEKTKDHNHHMRVLRSIQQAVRQQNGVIYDIGPLGSKLYLGSGFMMDWIYHKLGIRDAYLVELRDRGFYGFILPADQIWPTATETWAGIQAAIQQIFL</sequence>
<dbReference type="GO" id="GO:0006508">
    <property type="term" value="P:proteolysis"/>
    <property type="evidence" value="ECO:0007669"/>
    <property type="project" value="UniProtKB-KW"/>
</dbReference>
<keyword evidence="12" id="KW-1185">Reference proteome</keyword>
<dbReference type="GO" id="GO:0008270">
    <property type="term" value="F:zinc ion binding"/>
    <property type="evidence" value="ECO:0007669"/>
    <property type="project" value="InterPro"/>
</dbReference>
<evidence type="ECO:0000256" key="7">
    <source>
        <dbReference type="ARBA" id="ARBA00022801"/>
    </source>
</evidence>
<dbReference type="SMART" id="SM00631">
    <property type="entry name" value="Zn_pept"/>
    <property type="match status" value="1"/>
</dbReference>
<evidence type="ECO:0000313" key="13">
    <source>
        <dbReference type="RefSeq" id="XP_027200304.1"/>
    </source>
</evidence>
<dbReference type="PANTHER" id="PTHR11705">
    <property type="entry name" value="PROTEASE FAMILY M14 CARBOXYPEPTIDASE A,B"/>
    <property type="match status" value="1"/>
</dbReference>
<dbReference type="GO" id="GO:0005615">
    <property type="term" value="C:extracellular space"/>
    <property type="evidence" value="ECO:0007669"/>
    <property type="project" value="TreeGrafter"/>
</dbReference>
<dbReference type="GO" id="GO:0004181">
    <property type="term" value="F:metallocarboxypeptidase activity"/>
    <property type="evidence" value="ECO:0007669"/>
    <property type="project" value="InterPro"/>
</dbReference>
<evidence type="ECO:0000259" key="11">
    <source>
        <dbReference type="PROSITE" id="PS52035"/>
    </source>
</evidence>
<evidence type="ECO:0000256" key="4">
    <source>
        <dbReference type="ARBA" id="ARBA00022670"/>
    </source>
</evidence>
<dbReference type="Gene3D" id="3.40.630.10">
    <property type="entry name" value="Zn peptidases"/>
    <property type="match status" value="1"/>
</dbReference>
<keyword evidence="7" id="KW-0378">Hydrolase</keyword>
<dbReference type="InterPro" id="IPR000834">
    <property type="entry name" value="Peptidase_M14"/>
</dbReference>
<evidence type="ECO:0000313" key="12">
    <source>
        <dbReference type="Proteomes" id="UP000515146"/>
    </source>
</evidence>
<proteinExistence type="inferred from homology"/>
<comment type="cofactor">
    <cofactor evidence="1">
        <name>Zn(2+)</name>
        <dbReference type="ChEBI" id="CHEBI:29105"/>
    </cofactor>
</comment>
<evidence type="ECO:0000256" key="6">
    <source>
        <dbReference type="ARBA" id="ARBA00022729"/>
    </source>
</evidence>
<comment type="similarity">
    <text evidence="2 10">Belongs to the peptidase M14 family.</text>
</comment>
<keyword evidence="4" id="KW-0645">Protease</keyword>
<keyword evidence="9" id="KW-0482">Metalloprotease</keyword>
<reference evidence="13" key="1">
    <citation type="submission" date="2025-08" db="UniProtKB">
        <authorList>
            <consortium name="RefSeq"/>
        </authorList>
    </citation>
    <scope>IDENTIFICATION</scope>
    <source>
        <strain evidence="13">Airmid</strain>
    </source>
</reference>
<keyword evidence="3" id="KW-0121">Carboxypeptidase</keyword>
<evidence type="ECO:0000256" key="3">
    <source>
        <dbReference type="ARBA" id="ARBA00022645"/>
    </source>
</evidence>
<organism evidence="12 13">
    <name type="scientific">Dermatophagoides pteronyssinus</name>
    <name type="common">European house dust mite</name>
    <dbReference type="NCBI Taxonomy" id="6956"/>
    <lineage>
        <taxon>Eukaryota</taxon>
        <taxon>Metazoa</taxon>
        <taxon>Ecdysozoa</taxon>
        <taxon>Arthropoda</taxon>
        <taxon>Chelicerata</taxon>
        <taxon>Arachnida</taxon>
        <taxon>Acari</taxon>
        <taxon>Acariformes</taxon>
        <taxon>Sarcoptiformes</taxon>
        <taxon>Astigmata</taxon>
        <taxon>Psoroptidia</taxon>
        <taxon>Analgoidea</taxon>
        <taxon>Pyroglyphidae</taxon>
        <taxon>Dermatophagoidinae</taxon>
        <taxon>Dermatophagoides</taxon>
    </lineage>
</organism>
<dbReference type="AlphaFoldDB" id="A0A6P6Y6Z7"/>
<keyword evidence="5" id="KW-0479">Metal-binding</keyword>
<dbReference type="PROSITE" id="PS52035">
    <property type="entry name" value="PEPTIDASE_M14"/>
    <property type="match status" value="1"/>
</dbReference>
<dbReference type="InParanoid" id="A0A6P6Y6Z7"/>
<keyword evidence="6" id="KW-0732">Signal</keyword>
<keyword evidence="8" id="KW-0862">Zinc</keyword>
<evidence type="ECO:0000256" key="1">
    <source>
        <dbReference type="ARBA" id="ARBA00001947"/>
    </source>
</evidence>
<dbReference type="PANTHER" id="PTHR11705:SF91">
    <property type="entry name" value="FI01817P-RELATED"/>
    <property type="match status" value="1"/>
</dbReference>
<evidence type="ECO:0000256" key="2">
    <source>
        <dbReference type="ARBA" id="ARBA00005988"/>
    </source>
</evidence>
<dbReference type="CDD" id="cd03860">
    <property type="entry name" value="M14_CP_A-B_like"/>
    <property type="match status" value="1"/>
</dbReference>
<dbReference type="FunFam" id="3.40.630.10:FF:000084">
    <property type="entry name" value="Carboxypeptidase B2"/>
    <property type="match status" value="1"/>
</dbReference>
<protein>
    <submittedName>
        <fullName evidence="13">Carboxypeptidase A2-like</fullName>
    </submittedName>
</protein>
<dbReference type="Pfam" id="PF00246">
    <property type="entry name" value="Peptidase_M14"/>
    <property type="match status" value="1"/>
</dbReference>
<evidence type="ECO:0000256" key="5">
    <source>
        <dbReference type="ARBA" id="ARBA00022723"/>
    </source>
</evidence>
<accession>A0A6P6Y6Z7</accession>
<dbReference type="KEGG" id="dpte:113794379"/>
<dbReference type="PRINTS" id="PR00765">
    <property type="entry name" value="CRBOXYPTASEA"/>
</dbReference>
<dbReference type="OrthoDB" id="3626597at2759"/>
<dbReference type="RefSeq" id="XP_027200304.1">
    <property type="nucleotide sequence ID" value="XM_027344503.1"/>
</dbReference>
<dbReference type="Proteomes" id="UP000515146">
    <property type="component" value="Unplaced"/>
</dbReference>
<dbReference type="SUPFAM" id="SSF53187">
    <property type="entry name" value="Zn-dependent exopeptidases"/>
    <property type="match status" value="1"/>
</dbReference>
<evidence type="ECO:0000256" key="9">
    <source>
        <dbReference type="ARBA" id="ARBA00023049"/>
    </source>
</evidence>
<dbReference type="OMA" id="CTHAREW"/>
<feature type="domain" description="Peptidase M14" evidence="11">
    <location>
        <begin position="279"/>
        <end position="573"/>
    </location>
</feature>
<name>A0A6P6Y6Z7_DERPT</name>
<evidence type="ECO:0000256" key="10">
    <source>
        <dbReference type="PROSITE-ProRule" id="PRU01379"/>
    </source>
</evidence>
<gene>
    <name evidence="13" type="primary">LOC113794379</name>
</gene>
<evidence type="ECO:0000256" key="8">
    <source>
        <dbReference type="ARBA" id="ARBA00022833"/>
    </source>
</evidence>